<dbReference type="GeneID" id="55012084"/>
<evidence type="ECO:0000313" key="2">
    <source>
        <dbReference type="EMBL" id="QBP33343.1"/>
    </source>
</evidence>
<name>A0A482JKN1_9CAUD</name>
<accession>A0A482JKN1</accession>
<dbReference type="KEGG" id="vg:55012084"/>
<evidence type="ECO:0000313" key="3">
    <source>
        <dbReference type="Proteomes" id="UP000295568"/>
    </source>
</evidence>
<protein>
    <submittedName>
        <fullName evidence="2">Uncharacterized protein</fullName>
    </submittedName>
</protein>
<dbReference type="Proteomes" id="UP000295568">
    <property type="component" value="Segment"/>
</dbReference>
<feature type="region of interest" description="Disordered" evidence="1">
    <location>
        <begin position="1"/>
        <end position="41"/>
    </location>
</feature>
<proteinExistence type="predicted"/>
<keyword evidence="3" id="KW-1185">Reference proteome</keyword>
<evidence type="ECO:0000256" key="1">
    <source>
        <dbReference type="SAM" id="MobiDB-lite"/>
    </source>
</evidence>
<dbReference type="EMBL" id="MK524501">
    <property type="protein sequence ID" value="QBP33343.1"/>
    <property type="molecule type" value="Genomic_DNA"/>
</dbReference>
<gene>
    <name evidence="2" type="primary">129</name>
    <name evidence="2" type="ORF">SEA_BRUTONGASTER_129</name>
</gene>
<sequence length="41" mass="4435">MASHNHTNPRTLLETPPQSKYPRPITGGICLSAPSHQIGEP</sequence>
<reference evidence="2 3" key="1">
    <citation type="submission" date="2019-02" db="EMBL/GenBank/DDBJ databases">
        <authorList>
            <person name="Rowley M."/>
            <person name="Stucki C."/>
            <person name="Ghiringhelli B."/>
            <person name="Naegele L."/>
            <person name="Emmons C.B."/>
            <person name="Slowan-Pomeroy T."/>
            <person name="Briggs L.A."/>
            <person name="Garlena R.A."/>
            <person name="Russell D.A."/>
            <person name="Pope W.H."/>
            <person name="Molloy S.D."/>
            <person name="Jacobs-Sera D."/>
            <person name="Hatfull G.F."/>
        </authorList>
    </citation>
    <scope>NUCLEOTIDE SEQUENCE [LARGE SCALE GENOMIC DNA]</scope>
</reference>
<dbReference type="RefSeq" id="YP_009820643.1">
    <property type="nucleotide sequence ID" value="NC_048169.1"/>
</dbReference>
<organism evidence="2 3">
    <name type="scientific">Gordonia phage BrutonGaster</name>
    <dbReference type="NCBI Taxonomy" id="2530116"/>
    <lineage>
        <taxon>Viruses</taxon>
        <taxon>Duplodnaviria</taxon>
        <taxon>Heunggongvirae</taxon>
        <taxon>Uroviricota</taxon>
        <taxon>Caudoviricetes</taxon>
        <taxon>Oneupvirus</taxon>
        <taxon>Oneupvirus brutongaster</taxon>
    </lineage>
</organism>
<feature type="compositionally biased region" description="Polar residues" evidence="1">
    <location>
        <begin position="1"/>
        <end position="10"/>
    </location>
</feature>